<name>Q2CK25_OCEGH</name>
<feature type="signal peptide" evidence="1">
    <location>
        <begin position="1"/>
        <end position="20"/>
    </location>
</feature>
<dbReference type="HOGENOM" id="CLU_1309086_0_0_5"/>
<dbReference type="OrthoDB" id="7865345at2"/>
<evidence type="ECO:0000313" key="2">
    <source>
        <dbReference type="EMBL" id="EAR52964.1"/>
    </source>
</evidence>
<sequence>MTHLRAAALALLLSPGLAAAQDLPDCTALPPGEAGGVDCTLPAPEGGTLTFRFADGTATFTETDGQGGTVFTSDPVGIEQTMSAPALRDIDGDGLGEMFLPYAAGMVNVSEHVFARAGEGWQRIGEIHGFGAETHTLRDDGIIVSYERDGAARYYETGHAIRDGALTPVFVLLADYETETCSLVEGADGLAAAGLSHEALIEECERQFAG</sequence>
<reference evidence="2 3" key="1">
    <citation type="journal article" date="2010" name="J. Bacteriol.">
        <title>Genome sequences of Oceanicola granulosus HTCC2516(T) and Oceanicola batsensis HTCC2597(TDelta).</title>
        <authorList>
            <person name="Thrash J.C."/>
            <person name="Cho J.C."/>
            <person name="Vergin K.L."/>
            <person name="Giovannoni S.J."/>
        </authorList>
    </citation>
    <scope>NUCLEOTIDE SEQUENCE [LARGE SCALE GENOMIC DNA]</scope>
    <source>
        <strain evidence="3">ATCC BAA-861 / DSM 15982 / KCTC 12143 / HTCC2516</strain>
    </source>
</reference>
<dbReference type="EMBL" id="AAOT01000001">
    <property type="protein sequence ID" value="EAR52964.1"/>
    <property type="molecule type" value="Genomic_DNA"/>
</dbReference>
<feature type="chain" id="PRO_5004207010" evidence="1">
    <location>
        <begin position="21"/>
        <end position="210"/>
    </location>
</feature>
<accession>Q2CK25</accession>
<protein>
    <submittedName>
        <fullName evidence="2">N-carbamoyl-L-amino acid amidohydrolase</fullName>
    </submittedName>
</protein>
<proteinExistence type="predicted"/>
<dbReference type="AlphaFoldDB" id="Q2CK25"/>
<keyword evidence="1" id="KW-0732">Signal</keyword>
<organism evidence="2 3">
    <name type="scientific">Oceanicola granulosus (strain ATCC BAA-861 / DSM 15982 / KCTC 12143 / HTCC2516)</name>
    <dbReference type="NCBI Taxonomy" id="314256"/>
    <lineage>
        <taxon>Bacteria</taxon>
        <taxon>Pseudomonadati</taxon>
        <taxon>Pseudomonadota</taxon>
        <taxon>Alphaproteobacteria</taxon>
        <taxon>Rhodobacterales</taxon>
        <taxon>Roseobacteraceae</taxon>
        <taxon>Oceanicola</taxon>
    </lineage>
</organism>
<dbReference type="GO" id="GO:0016787">
    <property type="term" value="F:hydrolase activity"/>
    <property type="evidence" value="ECO:0007669"/>
    <property type="project" value="UniProtKB-KW"/>
</dbReference>
<comment type="caution">
    <text evidence="2">The sequence shown here is derived from an EMBL/GenBank/DDBJ whole genome shotgun (WGS) entry which is preliminary data.</text>
</comment>
<dbReference type="RefSeq" id="WP_007255698.1">
    <property type="nucleotide sequence ID" value="NZ_CH724107.1"/>
</dbReference>
<dbReference type="STRING" id="314256.OG2516_10891"/>
<dbReference type="Proteomes" id="UP000003635">
    <property type="component" value="Unassembled WGS sequence"/>
</dbReference>
<evidence type="ECO:0000313" key="3">
    <source>
        <dbReference type="Proteomes" id="UP000003635"/>
    </source>
</evidence>
<gene>
    <name evidence="2" type="ORF">OG2516_10891</name>
</gene>
<keyword evidence="2" id="KW-0378">Hydrolase</keyword>
<evidence type="ECO:0000256" key="1">
    <source>
        <dbReference type="SAM" id="SignalP"/>
    </source>
</evidence>
<keyword evidence="3" id="KW-1185">Reference proteome</keyword>